<reference evidence="1" key="1">
    <citation type="submission" date="2021-01" db="EMBL/GenBank/DDBJ databases">
        <title>Complete genome sequence of Clostridiales bacterium R-7.</title>
        <authorList>
            <person name="Mahoney-Kurpe S.C."/>
            <person name="Palevich N."/>
            <person name="Koike S."/>
            <person name="Moon C.D."/>
            <person name="Attwood G.T."/>
        </authorList>
    </citation>
    <scope>NUCLEOTIDE SEQUENCE</scope>
    <source>
        <strain evidence="1">R-7</strain>
    </source>
</reference>
<proteinExistence type="predicted"/>
<protein>
    <submittedName>
        <fullName evidence="1">Aldo/keto reductase</fullName>
    </submittedName>
</protein>
<evidence type="ECO:0000313" key="1">
    <source>
        <dbReference type="EMBL" id="QUC66811.1"/>
    </source>
</evidence>
<dbReference type="Proteomes" id="UP000682782">
    <property type="component" value="Chromosome"/>
</dbReference>
<evidence type="ECO:0000313" key="2">
    <source>
        <dbReference type="Proteomes" id="UP000682782"/>
    </source>
</evidence>
<sequence length="319" mass="36251">MIKGYSRDGFSRLMLGTHLGDFTDEVSESYRDAIAFALQNGISSIDGAINYRGMRSEKDEGTAVQELISSGKLRREDFCITSKAGLLFGDITERTNPRMYLEKHLKPCGITEDDFCEYDGLFQTLNPVFFEIALEKSLQNLGLETIDVHYIHIPEITRAGTDLATFYDRMENLFRWYESKVAEGRIRYYGLALEFMGTEPEKEKWHFELEELKKRALKAGNGGSHLKYVIYEYNKLCPYPVTVASQRVGGEPVTLAEACRRLNFETVASMPFAMGNALKQYSVRELLEFALGGADHVIVGSKSKEHIRELLAYVNEKQI</sequence>
<organism evidence="1 2">
    <name type="scientific">Aristaeella hokkaidonensis</name>
    <dbReference type="NCBI Taxonomy" id="3046382"/>
    <lineage>
        <taxon>Bacteria</taxon>
        <taxon>Bacillati</taxon>
        <taxon>Bacillota</taxon>
        <taxon>Clostridia</taxon>
        <taxon>Eubacteriales</taxon>
        <taxon>Aristaeellaceae</taxon>
        <taxon>Aristaeella</taxon>
    </lineage>
</organism>
<gene>
    <name evidence="1" type="ORF">JYE49_13335</name>
</gene>
<keyword evidence="2" id="KW-1185">Reference proteome</keyword>
<accession>A0AC61N546</accession>
<dbReference type="EMBL" id="CP068393">
    <property type="protein sequence ID" value="QUC66811.1"/>
    <property type="molecule type" value="Genomic_DNA"/>
</dbReference>
<name>A0AC61N546_9FIRM</name>